<dbReference type="SUPFAM" id="SSF75304">
    <property type="entry name" value="Amidase signature (AS) enzymes"/>
    <property type="match status" value="1"/>
</dbReference>
<dbReference type="PANTHER" id="PTHR42678:SF34">
    <property type="entry name" value="OS04G0183300 PROTEIN"/>
    <property type="match status" value="1"/>
</dbReference>
<dbReference type="STRING" id="1287681.M7T9F6"/>
<dbReference type="KEGG" id="ela:UCREL1_6561"/>
<dbReference type="eggNOG" id="KOG1211">
    <property type="taxonomic scope" value="Eukaryota"/>
</dbReference>
<gene>
    <name evidence="3" type="ORF">UCREL1_6561</name>
</gene>
<evidence type="ECO:0000259" key="2">
    <source>
        <dbReference type="Pfam" id="PF01425"/>
    </source>
</evidence>
<dbReference type="InterPro" id="IPR020556">
    <property type="entry name" value="Amidase_CS"/>
</dbReference>
<evidence type="ECO:0000313" key="3">
    <source>
        <dbReference type="EMBL" id="EMR66471.1"/>
    </source>
</evidence>
<organism evidence="3 4">
    <name type="scientific">Eutypa lata (strain UCR-EL1)</name>
    <name type="common">Grapevine dieback disease fungus</name>
    <name type="synonym">Eutypa armeniacae</name>
    <dbReference type="NCBI Taxonomy" id="1287681"/>
    <lineage>
        <taxon>Eukaryota</taxon>
        <taxon>Fungi</taxon>
        <taxon>Dikarya</taxon>
        <taxon>Ascomycota</taxon>
        <taxon>Pezizomycotina</taxon>
        <taxon>Sordariomycetes</taxon>
        <taxon>Xylariomycetidae</taxon>
        <taxon>Xylariales</taxon>
        <taxon>Diatrypaceae</taxon>
        <taxon>Eutypa</taxon>
    </lineage>
</organism>
<dbReference type="Gene3D" id="3.90.1300.10">
    <property type="entry name" value="Amidase signature (AS) domain"/>
    <property type="match status" value="1"/>
</dbReference>
<evidence type="ECO:0000313" key="4">
    <source>
        <dbReference type="Proteomes" id="UP000012174"/>
    </source>
</evidence>
<dbReference type="HOGENOM" id="CLU_009600_14_2_1"/>
<dbReference type="EMBL" id="KB706647">
    <property type="protein sequence ID" value="EMR66471.1"/>
    <property type="molecule type" value="Genomic_DNA"/>
</dbReference>
<dbReference type="Pfam" id="PF01425">
    <property type="entry name" value="Amidase"/>
    <property type="match status" value="1"/>
</dbReference>
<comment type="similarity">
    <text evidence="1">Belongs to the amidase family.</text>
</comment>
<dbReference type="Proteomes" id="UP000012174">
    <property type="component" value="Unassembled WGS sequence"/>
</dbReference>
<protein>
    <submittedName>
        <fullName evidence="3">Putative amidase protein</fullName>
    </submittedName>
</protein>
<dbReference type="AlphaFoldDB" id="M7T9F6"/>
<dbReference type="InterPro" id="IPR023631">
    <property type="entry name" value="Amidase_dom"/>
</dbReference>
<dbReference type="OrthoDB" id="566138at2759"/>
<dbReference type="OMA" id="QWPAISV"/>
<sequence length="497" mass="53318">MLDVREITIAQAHDGLKRGDYTAKDLTAAFLDRIQKLDKAGPRVNSTMAISASAMDDAVELDAYFKKTGTFKGKLHGIPVLADTKGIVTTYGSAVAKNNVPDEDAFVVTKLKEAGAVILGKTTMAEWAAVWFSANGATDYEFTKNPYNLGHDVGASSGGSAAAVAANFAILAVAEDTGGSIRVPASFCNLVGIRATPGLVSRTGFCPLIKVQDTPGPVARTVTDCALMLDCMVGFDPQDEFTGFAATAAAMGLPKGGSYAANLEEGPEKIKKAKIGVVRQRLGPDSNPYCKAVNTVVSEAMSKLHNAGTTFVDVHIENLDHYLSYTQTCLLRSRSDINSFLATKPHLPQDIKDIMPKDPPKPYLDLVCEIAHGPLDPMYDPTYVDRLLQRDEFKRKIDCLIASLGLDALTLPDVQVPPPRFEDATNGRFEEDGFPTNTFLASQTRLPAVTVPAGFTDDGLPVGIQFIGLEYQEQHLLELARGVEVIVGSRRAPPGLL</sequence>
<proteinExistence type="inferred from homology"/>
<dbReference type="PANTHER" id="PTHR42678">
    <property type="entry name" value="AMIDASE"/>
    <property type="match status" value="1"/>
</dbReference>
<dbReference type="PROSITE" id="PS00571">
    <property type="entry name" value="AMIDASES"/>
    <property type="match status" value="1"/>
</dbReference>
<keyword evidence="4" id="KW-1185">Reference proteome</keyword>
<name>M7T9F6_EUTLA</name>
<dbReference type="InterPro" id="IPR036928">
    <property type="entry name" value="AS_sf"/>
</dbReference>
<accession>M7T9F6</accession>
<feature type="domain" description="Amidase" evidence="2">
    <location>
        <begin position="25"/>
        <end position="477"/>
    </location>
</feature>
<reference evidence="4" key="1">
    <citation type="journal article" date="2013" name="Genome Announc.">
        <title>Draft genome sequence of the grapevine dieback fungus Eutypa lata UCR-EL1.</title>
        <authorList>
            <person name="Blanco-Ulate B."/>
            <person name="Rolshausen P.E."/>
            <person name="Cantu D."/>
        </authorList>
    </citation>
    <scope>NUCLEOTIDE SEQUENCE [LARGE SCALE GENOMIC DNA]</scope>
    <source>
        <strain evidence="4">UCR-EL1</strain>
    </source>
</reference>
<evidence type="ECO:0000256" key="1">
    <source>
        <dbReference type="ARBA" id="ARBA00009199"/>
    </source>
</evidence>